<accession>A0A4V2PIJ7</accession>
<keyword evidence="2" id="KW-0472">Membrane</keyword>
<keyword evidence="4" id="KW-1185">Reference proteome</keyword>
<feature type="compositionally biased region" description="Pro residues" evidence="1">
    <location>
        <begin position="35"/>
        <end position="46"/>
    </location>
</feature>
<gene>
    <name evidence="3" type="ORF">EV378_0752</name>
</gene>
<comment type="caution">
    <text evidence="3">The sequence shown here is derived from an EMBL/GenBank/DDBJ whole genome shotgun (WGS) entry which is preliminary data.</text>
</comment>
<dbReference type="AlphaFoldDB" id="A0A4V2PIJ7"/>
<keyword evidence="2" id="KW-1133">Transmembrane helix</keyword>
<feature type="transmembrane region" description="Helical" evidence="2">
    <location>
        <begin position="100"/>
        <end position="118"/>
    </location>
</feature>
<protein>
    <submittedName>
        <fullName evidence="3">Uncharacterized protein</fullName>
    </submittedName>
</protein>
<feature type="transmembrane region" description="Helical" evidence="2">
    <location>
        <begin position="73"/>
        <end position="94"/>
    </location>
</feature>
<evidence type="ECO:0000313" key="3">
    <source>
        <dbReference type="EMBL" id="TCK24956.1"/>
    </source>
</evidence>
<organism evidence="3 4">
    <name type="scientific">Pseudonocardia endophytica</name>
    <dbReference type="NCBI Taxonomy" id="401976"/>
    <lineage>
        <taxon>Bacteria</taxon>
        <taxon>Bacillati</taxon>
        <taxon>Actinomycetota</taxon>
        <taxon>Actinomycetes</taxon>
        <taxon>Pseudonocardiales</taxon>
        <taxon>Pseudonocardiaceae</taxon>
        <taxon>Pseudonocardia</taxon>
    </lineage>
</organism>
<evidence type="ECO:0000256" key="2">
    <source>
        <dbReference type="SAM" id="Phobius"/>
    </source>
</evidence>
<feature type="region of interest" description="Disordered" evidence="1">
    <location>
        <begin position="1"/>
        <end position="61"/>
    </location>
</feature>
<dbReference type="Proteomes" id="UP000295560">
    <property type="component" value="Unassembled WGS sequence"/>
</dbReference>
<keyword evidence="2" id="KW-0812">Transmembrane</keyword>
<proteinExistence type="predicted"/>
<dbReference type="EMBL" id="SMFZ01000001">
    <property type="protein sequence ID" value="TCK24956.1"/>
    <property type="molecule type" value="Genomic_DNA"/>
</dbReference>
<reference evidence="3 4" key="1">
    <citation type="submission" date="2019-03" db="EMBL/GenBank/DDBJ databases">
        <title>Sequencing the genomes of 1000 actinobacteria strains.</title>
        <authorList>
            <person name="Klenk H.-P."/>
        </authorList>
    </citation>
    <scope>NUCLEOTIDE SEQUENCE [LARGE SCALE GENOMIC DNA]</scope>
    <source>
        <strain evidence="3 4">DSM 44969</strain>
    </source>
</reference>
<name>A0A4V2PIJ7_PSEEN</name>
<sequence>MSYGRTVPREEPDEPPFPWQGAPGYSGFDPDRFPPHAPMPGAPPYPAGTEPERGPVANRTPGAPSVPAVLPRCLVAAGLWVLVALVLAVVTGVVSWPLRAAALALPFVITTAVLVVPARRGARPGMLVLVAFAIFWVLHAVAVALLG</sequence>
<feature type="transmembrane region" description="Helical" evidence="2">
    <location>
        <begin position="125"/>
        <end position="146"/>
    </location>
</feature>
<evidence type="ECO:0000313" key="4">
    <source>
        <dbReference type="Proteomes" id="UP000295560"/>
    </source>
</evidence>
<evidence type="ECO:0000256" key="1">
    <source>
        <dbReference type="SAM" id="MobiDB-lite"/>
    </source>
</evidence>